<evidence type="ECO:0000313" key="1">
    <source>
        <dbReference type="EMBL" id="OIN88198.1"/>
    </source>
</evidence>
<dbReference type="InterPro" id="IPR036514">
    <property type="entry name" value="SGNH_hydro_sf"/>
</dbReference>
<dbReference type="AlphaFoldDB" id="A0A1J4RQN8"/>
<evidence type="ECO:0008006" key="3">
    <source>
        <dbReference type="Google" id="ProtNLM"/>
    </source>
</evidence>
<reference evidence="1 2" key="1">
    <citation type="journal article" date="2016" name="Environ. Microbiol.">
        <title>Genomic resolution of a cold subsurface aquifer community provides metabolic insights for novel microbes adapted to high CO concentrations.</title>
        <authorList>
            <person name="Probst A.J."/>
            <person name="Castelle C.J."/>
            <person name="Singh A."/>
            <person name="Brown C.T."/>
            <person name="Anantharaman K."/>
            <person name="Sharon I."/>
            <person name="Hug L.A."/>
            <person name="Burstein D."/>
            <person name="Emerson J.B."/>
            <person name="Thomas B.C."/>
            <person name="Banfield J.F."/>
        </authorList>
    </citation>
    <scope>NUCLEOTIDE SEQUENCE [LARGE SCALE GENOMIC DNA]</scope>
    <source>
        <strain evidence="1">CG1_02_47_37</strain>
    </source>
</reference>
<comment type="caution">
    <text evidence="1">The sequence shown here is derived from an EMBL/GenBank/DDBJ whole genome shotgun (WGS) entry which is preliminary data.</text>
</comment>
<dbReference type="EMBL" id="MNUI01000081">
    <property type="protein sequence ID" value="OIN88198.1"/>
    <property type="molecule type" value="Genomic_DNA"/>
</dbReference>
<dbReference type="Gene3D" id="3.40.50.1110">
    <property type="entry name" value="SGNH hydrolase"/>
    <property type="match status" value="1"/>
</dbReference>
<name>A0A1J4RQN8_9BACT</name>
<accession>A0A1J4RQN8</accession>
<organism evidence="1 2">
    <name type="scientific">Candidatus Beckwithbacteria bacterium CG1_02_47_37</name>
    <dbReference type="NCBI Taxonomy" id="1805034"/>
    <lineage>
        <taxon>Bacteria</taxon>
        <taxon>Candidatus Beckwithiibacteriota</taxon>
    </lineage>
</organism>
<evidence type="ECO:0000313" key="2">
    <source>
        <dbReference type="Proteomes" id="UP000183144"/>
    </source>
</evidence>
<proteinExistence type="predicted"/>
<dbReference type="Proteomes" id="UP000183144">
    <property type="component" value="Unassembled WGS sequence"/>
</dbReference>
<sequence length="63" mass="7305">MTHYLVFGDSVTQGFNDLTGGWVQRLRESLTLDDYVYNLRLTRFPGSRIYRTGVNWCGSTTRL</sequence>
<protein>
    <recommendedName>
        <fullName evidence="3">SGNH hydrolase-type esterase domain-containing protein</fullName>
    </recommendedName>
</protein>
<dbReference type="SUPFAM" id="SSF52266">
    <property type="entry name" value="SGNH hydrolase"/>
    <property type="match status" value="1"/>
</dbReference>
<gene>
    <name evidence="1" type="ORF">AUJ59_04350</name>
</gene>
<dbReference type="STRING" id="1805034.AUJ59_04350"/>